<feature type="domain" description="AAA+ ATPase" evidence="4">
    <location>
        <begin position="267"/>
        <end position="394"/>
    </location>
</feature>
<dbReference type="CDD" id="cd19481">
    <property type="entry name" value="RecA-like_protease"/>
    <property type="match status" value="1"/>
</dbReference>
<keyword evidence="5" id="KW-0645">Protease</keyword>
<dbReference type="Pfam" id="PF00004">
    <property type="entry name" value="AAA"/>
    <property type="match status" value="1"/>
</dbReference>
<evidence type="ECO:0000256" key="1">
    <source>
        <dbReference type="ARBA" id="ARBA00006914"/>
    </source>
</evidence>
<sequence length="484" mass="52884">MRIVYANAGGPAGHPDASPELADVGRYARRVVRRFVAQARADEQPTFRSIVAEHLGRGVEDLPVTEEGWPGYEHVNVQRALDAWLAGDGREHRLVGLTDYRHRGQFGLGDLLAADEVSRMHATRPGATTRVARASGPDGATEECLRAALVLASDGEERLAALVRGPDHESDQNGVRVEVVATSDEAARAFTRSLRDLALERNVYRGQVVSFGRDMFGERGSLLRFRTRPRVGQDALILPEATFGDIRRQVVGVARSRDRLRAAGQHLKRGLLLYGPPGAGKTHTVRYLMSELADTTIVELTGESLHALREACSIARSLQPAMIVVEDVDLIAEQRDHYGGETPMLFTLLNEMDGLDEDADVVFLLTTNRADLLEPALAARPGRVDQAVHVPLPDAAGRRRLLDLYRGRLELDATRLDDVVERTDGVTASFLKELLRRAAVVAAAEGDDAEIRVGADDLDAALADLLDTRNAMTRAVLGFQEETP</sequence>
<keyword evidence="6" id="KW-1185">Reference proteome</keyword>
<evidence type="ECO:0000259" key="4">
    <source>
        <dbReference type="SMART" id="SM00382"/>
    </source>
</evidence>
<evidence type="ECO:0000256" key="3">
    <source>
        <dbReference type="ARBA" id="ARBA00022840"/>
    </source>
</evidence>
<dbReference type="SUPFAM" id="SSF52540">
    <property type="entry name" value="P-loop containing nucleoside triphosphate hydrolases"/>
    <property type="match status" value="1"/>
</dbReference>
<dbReference type="EMBL" id="CP049257">
    <property type="protein sequence ID" value="QIG42702.1"/>
    <property type="molecule type" value="Genomic_DNA"/>
</dbReference>
<dbReference type="InterPro" id="IPR003959">
    <property type="entry name" value="ATPase_AAA_core"/>
</dbReference>
<dbReference type="PANTHER" id="PTHR23073">
    <property type="entry name" value="26S PROTEASOME REGULATORY SUBUNIT"/>
    <property type="match status" value="1"/>
</dbReference>
<dbReference type="GO" id="GO:0006508">
    <property type="term" value="P:proteolysis"/>
    <property type="evidence" value="ECO:0007669"/>
    <property type="project" value="UniProtKB-KW"/>
</dbReference>
<evidence type="ECO:0000313" key="5">
    <source>
        <dbReference type="EMBL" id="QIG42702.1"/>
    </source>
</evidence>
<proteinExistence type="inferred from homology"/>
<dbReference type="GO" id="GO:0005524">
    <property type="term" value="F:ATP binding"/>
    <property type="evidence" value="ECO:0007669"/>
    <property type="project" value="UniProtKB-KW"/>
</dbReference>
<dbReference type="InterPro" id="IPR027417">
    <property type="entry name" value="P-loop_NTPase"/>
</dbReference>
<dbReference type="KEGG" id="nano:G5V58_07810"/>
<comment type="similarity">
    <text evidence="1">Belongs to the AAA ATPase family.</text>
</comment>
<dbReference type="Gene3D" id="1.10.8.60">
    <property type="match status" value="1"/>
</dbReference>
<dbReference type="AlphaFoldDB" id="A0A6G6WBT6"/>
<protein>
    <submittedName>
        <fullName evidence="5">26S protease regulatory subunit</fullName>
    </submittedName>
</protein>
<dbReference type="GO" id="GO:0016887">
    <property type="term" value="F:ATP hydrolysis activity"/>
    <property type="evidence" value="ECO:0007669"/>
    <property type="project" value="InterPro"/>
</dbReference>
<keyword evidence="3" id="KW-0067">ATP-binding</keyword>
<accession>A0A6G6WBT6</accession>
<reference evidence="5 6" key="1">
    <citation type="submission" date="2020-02" db="EMBL/GenBank/DDBJ databases">
        <title>Full genome sequence of Nocardioides sp. R-3366.</title>
        <authorList>
            <person name="Im W.-T."/>
        </authorList>
    </citation>
    <scope>NUCLEOTIDE SEQUENCE [LARGE SCALE GENOMIC DNA]</scope>
    <source>
        <strain evidence="5 6">R-3366</strain>
    </source>
</reference>
<dbReference type="SMART" id="SM00382">
    <property type="entry name" value="AAA"/>
    <property type="match status" value="1"/>
</dbReference>
<dbReference type="GO" id="GO:0008233">
    <property type="term" value="F:peptidase activity"/>
    <property type="evidence" value="ECO:0007669"/>
    <property type="project" value="UniProtKB-KW"/>
</dbReference>
<keyword evidence="2" id="KW-0547">Nucleotide-binding</keyword>
<evidence type="ECO:0000313" key="6">
    <source>
        <dbReference type="Proteomes" id="UP000502996"/>
    </source>
</evidence>
<dbReference type="Proteomes" id="UP000502996">
    <property type="component" value="Chromosome"/>
</dbReference>
<dbReference type="RefSeq" id="WP_165230740.1">
    <property type="nucleotide sequence ID" value="NZ_CP049257.1"/>
</dbReference>
<gene>
    <name evidence="5" type="ORF">G5V58_07810</name>
</gene>
<dbReference type="InterPro" id="IPR003593">
    <property type="entry name" value="AAA+_ATPase"/>
</dbReference>
<name>A0A6G6WBT6_9ACTN</name>
<organism evidence="5 6">
    <name type="scientific">Nocardioides anomalus</name>
    <dbReference type="NCBI Taxonomy" id="2712223"/>
    <lineage>
        <taxon>Bacteria</taxon>
        <taxon>Bacillati</taxon>
        <taxon>Actinomycetota</taxon>
        <taxon>Actinomycetes</taxon>
        <taxon>Propionibacteriales</taxon>
        <taxon>Nocardioidaceae</taxon>
        <taxon>Nocardioides</taxon>
    </lineage>
</organism>
<dbReference type="Gene3D" id="3.40.50.300">
    <property type="entry name" value="P-loop containing nucleotide triphosphate hydrolases"/>
    <property type="match status" value="1"/>
</dbReference>
<dbReference type="InterPro" id="IPR050221">
    <property type="entry name" value="26S_Proteasome_ATPase"/>
</dbReference>
<evidence type="ECO:0000256" key="2">
    <source>
        <dbReference type="ARBA" id="ARBA00022741"/>
    </source>
</evidence>
<keyword evidence="5" id="KW-0378">Hydrolase</keyword>